<dbReference type="Proteomes" id="UP000654075">
    <property type="component" value="Unassembled WGS sequence"/>
</dbReference>
<feature type="region of interest" description="Disordered" evidence="1">
    <location>
        <begin position="115"/>
        <end position="146"/>
    </location>
</feature>
<organism evidence="2 3">
    <name type="scientific">Polarella glacialis</name>
    <name type="common">Dinoflagellate</name>
    <dbReference type="NCBI Taxonomy" id="89957"/>
    <lineage>
        <taxon>Eukaryota</taxon>
        <taxon>Sar</taxon>
        <taxon>Alveolata</taxon>
        <taxon>Dinophyceae</taxon>
        <taxon>Suessiales</taxon>
        <taxon>Suessiaceae</taxon>
        <taxon>Polarella</taxon>
    </lineage>
</organism>
<gene>
    <name evidence="2" type="ORF">PGLA1383_LOCUS1161</name>
</gene>
<evidence type="ECO:0000256" key="1">
    <source>
        <dbReference type="SAM" id="MobiDB-lite"/>
    </source>
</evidence>
<reference evidence="2" key="1">
    <citation type="submission" date="2021-02" db="EMBL/GenBank/DDBJ databases">
        <authorList>
            <person name="Dougan E. K."/>
            <person name="Rhodes N."/>
            <person name="Thang M."/>
            <person name="Chan C."/>
        </authorList>
    </citation>
    <scope>NUCLEOTIDE SEQUENCE</scope>
</reference>
<dbReference type="OrthoDB" id="10261556at2759"/>
<accession>A0A813D2P0</accession>
<dbReference type="EMBL" id="CAJNNV010000312">
    <property type="protein sequence ID" value="CAE8582160.1"/>
    <property type="molecule type" value="Genomic_DNA"/>
</dbReference>
<evidence type="ECO:0000313" key="3">
    <source>
        <dbReference type="Proteomes" id="UP000654075"/>
    </source>
</evidence>
<feature type="compositionally biased region" description="Low complexity" evidence="1">
    <location>
        <begin position="122"/>
        <end position="140"/>
    </location>
</feature>
<dbReference type="AlphaFoldDB" id="A0A813D2P0"/>
<proteinExistence type="predicted"/>
<protein>
    <submittedName>
        <fullName evidence="2">Uncharacterized protein</fullName>
    </submittedName>
</protein>
<name>A0A813D2P0_POLGL</name>
<sequence>MVSVLRPVDEAQLEAWSAEISGINARARQSAVEKLDASFIALSRAAEAAQSAGSDAAIAASKANDTLTTLIDAYFSATEDPSAVVAGDGEVRRRLLSSALGQEYTTVSGHQFARVPMPQPRSGFSAGAASANSGGAPSDAQGQTKGDQPVEILQGTVVCATVARLVLSPDWPTISNQEPDAVAHAVAQFLGGMSSVVLPAKKWKEHRFWGRFRGIGDFQYLEELVKGAIVKIQGLKSARPMP</sequence>
<keyword evidence="3" id="KW-1185">Reference proteome</keyword>
<evidence type="ECO:0000313" key="2">
    <source>
        <dbReference type="EMBL" id="CAE8582160.1"/>
    </source>
</evidence>
<comment type="caution">
    <text evidence="2">The sequence shown here is derived from an EMBL/GenBank/DDBJ whole genome shotgun (WGS) entry which is preliminary data.</text>
</comment>